<sequence>MSQSRVPVKINYRKKANLLELGYADGESFELEAEFLRVNSPSAEVKGHGEGSEVLQVGKKYVTITDIQPAGSYAIKICFDDGHDSGLFSWEYLYEIGRHKEAFWQDYLRRMKEAGASREPLFISVKQL</sequence>
<keyword evidence="1" id="KW-0479">Metal-binding</keyword>
<evidence type="ECO:0000256" key="2">
    <source>
        <dbReference type="ARBA" id="ARBA00023004"/>
    </source>
</evidence>
<name>A0A839IR73_9GAMM</name>
<dbReference type="InterPro" id="IPR038492">
    <property type="entry name" value="GBBH-like_N_sf"/>
</dbReference>
<keyword evidence="2" id="KW-0408">Iron</keyword>
<keyword evidence="5" id="KW-1185">Reference proteome</keyword>
<dbReference type="Gene3D" id="3.30.2020.30">
    <property type="match status" value="1"/>
</dbReference>
<dbReference type="PANTHER" id="PTHR35303">
    <property type="entry name" value="OS02G0197800 PROTEIN"/>
    <property type="match status" value="1"/>
</dbReference>
<comment type="caution">
    <text evidence="4">The sequence shown here is derived from an EMBL/GenBank/DDBJ whole genome shotgun (WGS) entry which is preliminary data.</text>
</comment>
<organism evidence="4 5">
    <name type="scientific">Oceanospirillum sediminis</name>
    <dbReference type="NCBI Taxonomy" id="2760088"/>
    <lineage>
        <taxon>Bacteria</taxon>
        <taxon>Pseudomonadati</taxon>
        <taxon>Pseudomonadota</taxon>
        <taxon>Gammaproteobacteria</taxon>
        <taxon>Oceanospirillales</taxon>
        <taxon>Oceanospirillaceae</taxon>
        <taxon>Oceanospirillum</taxon>
    </lineage>
</organism>
<dbReference type="Pfam" id="PF06155">
    <property type="entry name" value="GBBH-like_N"/>
    <property type="match status" value="1"/>
</dbReference>
<dbReference type="GO" id="GO:0046872">
    <property type="term" value="F:metal ion binding"/>
    <property type="evidence" value="ECO:0007669"/>
    <property type="project" value="UniProtKB-KW"/>
</dbReference>
<evidence type="ECO:0000259" key="3">
    <source>
        <dbReference type="Pfam" id="PF06155"/>
    </source>
</evidence>
<accession>A0A839IR73</accession>
<reference evidence="4 5" key="1">
    <citation type="submission" date="2020-08" db="EMBL/GenBank/DDBJ databases">
        <title>Oceanospirillum sp. nov. isolated from marine sediment.</title>
        <authorList>
            <person name="Ji X."/>
        </authorList>
    </citation>
    <scope>NUCLEOTIDE SEQUENCE [LARGE SCALE GENOMIC DNA]</scope>
    <source>
        <strain evidence="4 5">D5</strain>
    </source>
</reference>
<protein>
    <submittedName>
        <fullName evidence="4">DUF971 domain-containing protein</fullName>
    </submittedName>
</protein>
<feature type="domain" description="Gamma-butyrobetaine hydroxylase-like N-terminal" evidence="3">
    <location>
        <begin position="10"/>
        <end position="94"/>
    </location>
</feature>
<dbReference type="InterPro" id="IPR010376">
    <property type="entry name" value="GBBH-like_N"/>
</dbReference>
<gene>
    <name evidence="4" type="ORF">H4O21_15355</name>
</gene>
<dbReference type="RefSeq" id="WP_182809757.1">
    <property type="nucleotide sequence ID" value="NZ_JACJFM010000021.1"/>
</dbReference>
<evidence type="ECO:0000256" key="1">
    <source>
        <dbReference type="ARBA" id="ARBA00022723"/>
    </source>
</evidence>
<dbReference type="PANTHER" id="PTHR35303:SF5">
    <property type="entry name" value="OS02G0197800 PROTEIN"/>
    <property type="match status" value="1"/>
</dbReference>
<proteinExistence type="predicted"/>
<dbReference type="Proteomes" id="UP000565262">
    <property type="component" value="Unassembled WGS sequence"/>
</dbReference>
<evidence type="ECO:0000313" key="5">
    <source>
        <dbReference type="Proteomes" id="UP000565262"/>
    </source>
</evidence>
<dbReference type="EMBL" id="JACJFM010000021">
    <property type="protein sequence ID" value="MBB1487983.1"/>
    <property type="molecule type" value="Genomic_DNA"/>
</dbReference>
<dbReference type="AlphaFoldDB" id="A0A839IR73"/>
<evidence type="ECO:0000313" key="4">
    <source>
        <dbReference type="EMBL" id="MBB1487983.1"/>
    </source>
</evidence>